<reference evidence="10" key="1">
    <citation type="journal article" date="2006" name="PLoS Biol.">
        <title>Macronuclear genome sequence of the ciliate Tetrahymena thermophila, a model eukaryote.</title>
        <authorList>
            <person name="Eisen J.A."/>
            <person name="Coyne R.S."/>
            <person name="Wu M."/>
            <person name="Wu D."/>
            <person name="Thiagarajan M."/>
            <person name="Wortman J.R."/>
            <person name="Badger J.H."/>
            <person name="Ren Q."/>
            <person name="Amedeo P."/>
            <person name="Jones K.M."/>
            <person name="Tallon L.J."/>
            <person name="Delcher A.L."/>
            <person name="Salzberg S.L."/>
            <person name="Silva J.C."/>
            <person name="Haas B.J."/>
            <person name="Majoros W.H."/>
            <person name="Farzad M."/>
            <person name="Carlton J.M."/>
            <person name="Smith R.K. Jr."/>
            <person name="Garg J."/>
            <person name="Pearlman R.E."/>
            <person name="Karrer K.M."/>
            <person name="Sun L."/>
            <person name="Manning G."/>
            <person name="Elde N.C."/>
            <person name="Turkewitz A.P."/>
            <person name="Asai D.J."/>
            <person name="Wilkes D.E."/>
            <person name="Wang Y."/>
            <person name="Cai H."/>
            <person name="Collins K."/>
            <person name="Stewart B.A."/>
            <person name="Lee S.R."/>
            <person name="Wilamowska K."/>
            <person name="Weinberg Z."/>
            <person name="Ruzzo W.L."/>
            <person name="Wloga D."/>
            <person name="Gaertig J."/>
            <person name="Frankel J."/>
            <person name="Tsao C.-C."/>
            <person name="Gorovsky M.A."/>
            <person name="Keeling P.J."/>
            <person name="Waller R.F."/>
            <person name="Patron N.J."/>
            <person name="Cherry J.M."/>
            <person name="Stover N.A."/>
            <person name="Krieger C.J."/>
            <person name="del Toro C."/>
            <person name="Ryder H.F."/>
            <person name="Williamson S.C."/>
            <person name="Barbeau R.A."/>
            <person name="Hamilton E.P."/>
            <person name="Orias E."/>
        </authorList>
    </citation>
    <scope>NUCLEOTIDE SEQUENCE [LARGE SCALE GENOMIC DNA]</scope>
    <source>
        <strain evidence="10">SB210</strain>
    </source>
</reference>
<accession>Q24CC0</accession>
<comment type="similarity">
    <text evidence="3">Belongs to the YdjC deacetylase family.</text>
</comment>
<dbReference type="InterPro" id="IPR011330">
    <property type="entry name" value="Glyco_hydro/deAcase_b/a-brl"/>
</dbReference>
<protein>
    <recommendedName>
        <fullName evidence="4">Carbohydrate deacetylase</fullName>
    </recommendedName>
</protein>
<dbReference type="OrthoDB" id="8908051at2759"/>
<dbReference type="HOGENOM" id="CLU_546907_0_0_1"/>
<dbReference type="InterPro" id="IPR006879">
    <property type="entry name" value="YdjC-like"/>
</dbReference>
<dbReference type="SUPFAM" id="SSF53756">
    <property type="entry name" value="UDP-Glycosyltransferase/glycogen phosphorylase"/>
    <property type="match status" value="1"/>
</dbReference>
<dbReference type="RefSeq" id="XP_001025699.1">
    <property type="nucleotide sequence ID" value="XM_001025699.1"/>
</dbReference>
<dbReference type="GO" id="GO:0046872">
    <property type="term" value="F:metal ion binding"/>
    <property type="evidence" value="ECO:0007669"/>
    <property type="project" value="UniProtKB-KW"/>
</dbReference>
<organism evidence="9 10">
    <name type="scientific">Tetrahymena thermophila (strain SB210)</name>
    <dbReference type="NCBI Taxonomy" id="312017"/>
    <lineage>
        <taxon>Eukaryota</taxon>
        <taxon>Sar</taxon>
        <taxon>Alveolata</taxon>
        <taxon>Ciliophora</taxon>
        <taxon>Intramacronucleata</taxon>
        <taxon>Oligohymenophorea</taxon>
        <taxon>Hymenostomatida</taxon>
        <taxon>Tetrahymenina</taxon>
        <taxon>Tetrahymenidae</taxon>
        <taxon>Tetrahymena</taxon>
    </lineage>
</organism>
<keyword evidence="7" id="KW-0460">Magnesium</keyword>
<proteinExistence type="inferred from homology"/>
<evidence type="ECO:0000256" key="7">
    <source>
        <dbReference type="ARBA" id="ARBA00022842"/>
    </source>
</evidence>
<evidence type="ECO:0000313" key="9">
    <source>
        <dbReference type="EMBL" id="EAS05454.1"/>
    </source>
</evidence>
<keyword evidence="5" id="KW-0479">Metal-binding</keyword>
<dbReference type="KEGG" id="tet:TTHERM_01079310"/>
<dbReference type="GeneID" id="7826381"/>
<comment type="cofactor">
    <cofactor evidence="1">
        <name>Mg(2+)</name>
        <dbReference type="ChEBI" id="CHEBI:18420"/>
    </cofactor>
</comment>
<dbReference type="Pfam" id="PF04794">
    <property type="entry name" value="YdjC"/>
    <property type="match status" value="1"/>
</dbReference>
<dbReference type="Proteomes" id="UP000009168">
    <property type="component" value="Unassembled WGS sequence"/>
</dbReference>
<keyword evidence="10" id="KW-1185">Reference proteome</keyword>
<dbReference type="InParanoid" id="Q24CC0"/>
<dbReference type="Gene3D" id="3.40.50.2000">
    <property type="entry name" value="Glycogen Phosphorylase B"/>
    <property type="match status" value="1"/>
</dbReference>
<dbReference type="AlphaFoldDB" id="Q24CC0"/>
<keyword evidence="8" id="KW-0119">Carbohydrate metabolism</keyword>
<evidence type="ECO:0000256" key="8">
    <source>
        <dbReference type="ARBA" id="ARBA00023277"/>
    </source>
</evidence>
<dbReference type="EMBL" id="GG662371">
    <property type="protein sequence ID" value="EAS05454.1"/>
    <property type="molecule type" value="Genomic_DNA"/>
</dbReference>
<dbReference type="PANTHER" id="PTHR31609">
    <property type="entry name" value="YDJC DEACETYLASE FAMILY MEMBER"/>
    <property type="match status" value="1"/>
</dbReference>
<evidence type="ECO:0000256" key="1">
    <source>
        <dbReference type="ARBA" id="ARBA00001946"/>
    </source>
</evidence>
<dbReference type="GO" id="GO:0005975">
    <property type="term" value="P:carbohydrate metabolic process"/>
    <property type="evidence" value="ECO:0007669"/>
    <property type="project" value="InterPro"/>
</dbReference>
<dbReference type="eggNOG" id="ENOG502RYFJ">
    <property type="taxonomic scope" value="Eukaryota"/>
</dbReference>
<gene>
    <name evidence="9" type="ORF">TTHERM_01079310</name>
</gene>
<evidence type="ECO:0000256" key="5">
    <source>
        <dbReference type="ARBA" id="ARBA00022723"/>
    </source>
</evidence>
<dbReference type="SUPFAM" id="SSF88713">
    <property type="entry name" value="Glycoside hydrolase/deacetylase"/>
    <property type="match status" value="1"/>
</dbReference>
<dbReference type="GO" id="GO:0019213">
    <property type="term" value="F:deacetylase activity"/>
    <property type="evidence" value="ECO:0007669"/>
    <property type="project" value="TreeGrafter"/>
</dbReference>
<dbReference type="CDD" id="cd10806">
    <property type="entry name" value="YdjC_like_2"/>
    <property type="match status" value="1"/>
</dbReference>
<evidence type="ECO:0000256" key="6">
    <source>
        <dbReference type="ARBA" id="ARBA00022801"/>
    </source>
</evidence>
<dbReference type="PANTHER" id="PTHR31609:SF1">
    <property type="entry name" value="CARBOHYDRATE DEACETYLASE"/>
    <property type="match status" value="1"/>
</dbReference>
<evidence type="ECO:0000256" key="4">
    <source>
        <dbReference type="ARBA" id="ARBA00018477"/>
    </source>
</evidence>
<dbReference type="GO" id="GO:0016787">
    <property type="term" value="F:hydrolase activity"/>
    <property type="evidence" value="ECO:0007669"/>
    <property type="project" value="UniProtKB-KW"/>
</dbReference>
<comment type="function">
    <text evidence="2">Probably catalyzes the deacetylation of acetylated carbohydrates an important step in the degradation of oligosaccharides.</text>
</comment>
<evidence type="ECO:0000256" key="2">
    <source>
        <dbReference type="ARBA" id="ARBA00003451"/>
    </source>
</evidence>
<keyword evidence="6" id="KW-0378">Hydrolase</keyword>
<evidence type="ECO:0000256" key="3">
    <source>
        <dbReference type="ARBA" id="ARBA00008843"/>
    </source>
</evidence>
<name>Q24CC0_TETTS</name>
<dbReference type="Gene3D" id="3.20.20.370">
    <property type="entry name" value="Glycoside hydrolase/deacetylase"/>
    <property type="match status" value="1"/>
</dbReference>
<evidence type="ECO:0000313" key="10">
    <source>
        <dbReference type="Proteomes" id="UP000009168"/>
    </source>
</evidence>
<sequence>MDTIFQPKLVINADDFGWFQQRDAGIIEGFETGAISSTSAIANGNYLEESLNKIKDCNYGVGLHLNLTDGPPVYKENIAANSLVGKYMWYPNDYEDQIQIDGFHGLFPLHSMIKQNKIKEIDLENEIRAQIARFITLRGKLPTHIDGHKHIQMIPLVAKILGCIMTREFGIYKVRFSFDESEKLSKDMKFQYEESIKIYKSYGINSTDYFFGKFGDGKFSKENIIKSLDTFRNKLKKSTNISVEMMCHVGYPSVNPPKCFSSSQQRVKELRILQDDSLQNYIRNNYKLESYEEIENQEKIKDKTLREILQINPKKQLILSYCNLNLEEDCLDSLDNILDLLKNTNDVYFVQVKGQQFDKNYLQQYVNKLIKIKHENQNIKDRIIYVHTLEKDQIIKSLNEVDIFLSFSPNESSTQLEILKECLSKNIICIARNTKLNQTIIQNEQTGLLLSDCHNIKNRCLTVLSNKDSIASIIKSNLKSLKISQNQNEAMDEEQKQNY</sequence>